<dbReference type="OrthoDB" id="7844595at2"/>
<evidence type="ECO:0000313" key="2">
    <source>
        <dbReference type="EMBL" id="SIS71667.1"/>
    </source>
</evidence>
<protein>
    <submittedName>
        <fullName evidence="2">Uncharacterized protein</fullName>
    </submittedName>
</protein>
<dbReference type="RefSeq" id="WP_076484285.1">
    <property type="nucleotide sequence ID" value="NZ_FTOG01000004.1"/>
</dbReference>
<sequence>MLRHWTILAGIGALFAAPVAHAGTVFTPPSGCTLNMTVQMRSCQVANYYTCAGDPAGDQWISFADGEGEYFLSHIDAETRWVESVSLYSGELELLDAEGSADNASFSALLSEGRDEYDFVTRSNTGEAQRFIGLDELTGEATNVDGVPLEYCRFEMRIEDDQGNYQATRKGMQLISRKMRVFFGATEDYQNSYGDRSSSNDTPVSFAFPGEAGFAAATPEYDCDMMLTDLSPLLDHPSKEVVR</sequence>
<keyword evidence="3" id="KW-1185">Reference proteome</keyword>
<proteinExistence type="predicted"/>
<reference evidence="3" key="1">
    <citation type="submission" date="2017-01" db="EMBL/GenBank/DDBJ databases">
        <authorList>
            <person name="Varghese N."/>
            <person name="Submissions S."/>
        </authorList>
    </citation>
    <scope>NUCLEOTIDE SEQUENCE [LARGE SCALE GENOMIC DNA]</scope>
    <source>
        <strain evidence="3">DSM 19945</strain>
    </source>
</reference>
<feature type="signal peptide" evidence="1">
    <location>
        <begin position="1"/>
        <end position="22"/>
    </location>
</feature>
<evidence type="ECO:0000256" key="1">
    <source>
        <dbReference type="SAM" id="SignalP"/>
    </source>
</evidence>
<accession>A0A1N7LCY8</accession>
<dbReference type="EMBL" id="FTOG01000004">
    <property type="protein sequence ID" value="SIS71667.1"/>
    <property type="molecule type" value="Genomic_DNA"/>
</dbReference>
<organism evidence="2 3">
    <name type="scientific">Rhodobacter aestuarii</name>
    <dbReference type="NCBI Taxonomy" id="453582"/>
    <lineage>
        <taxon>Bacteria</taxon>
        <taxon>Pseudomonadati</taxon>
        <taxon>Pseudomonadota</taxon>
        <taxon>Alphaproteobacteria</taxon>
        <taxon>Rhodobacterales</taxon>
        <taxon>Rhodobacter group</taxon>
        <taxon>Rhodobacter</taxon>
    </lineage>
</organism>
<feature type="chain" id="PRO_5011958548" evidence="1">
    <location>
        <begin position="23"/>
        <end position="243"/>
    </location>
</feature>
<gene>
    <name evidence="2" type="ORF">SAMN05421580_1049</name>
</gene>
<evidence type="ECO:0000313" key="3">
    <source>
        <dbReference type="Proteomes" id="UP000186221"/>
    </source>
</evidence>
<dbReference type="AlphaFoldDB" id="A0A1N7LCY8"/>
<dbReference type="Proteomes" id="UP000186221">
    <property type="component" value="Unassembled WGS sequence"/>
</dbReference>
<dbReference type="STRING" id="453582.SAMN05421580_1049"/>
<keyword evidence="1" id="KW-0732">Signal</keyword>
<name>A0A1N7LCY8_9RHOB</name>